<dbReference type="CDD" id="cd10796">
    <property type="entry name" value="GH57N_APU"/>
    <property type="match status" value="1"/>
</dbReference>
<organism evidence="5 6">
    <name type="scientific">candidate division WOR-1 bacterium RIFOXYC2_FULL_46_14</name>
    <dbReference type="NCBI Taxonomy" id="1802587"/>
    <lineage>
        <taxon>Bacteria</taxon>
        <taxon>Bacillati</taxon>
        <taxon>Saganbacteria</taxon>
    </lineage>
</organism>
<evidence type="ECO:0000256" key="1">
    <source>
        <dbReference type="ARBA" id="ARBA00006821"/>
    </source>
</evidence>
<dbReference type="Pfam" id="PF03065">
    <property type="entry name" value="Glyco_hydro_57"/>
    <property type="match status" value="1"/>
</dbReference>
<comment type="similarity">
    <text evidence="1 3">Belongs to the glycosyl hydrolase 57 family.</text>
</comment>
<dbReference type="EMBL" id="MEUJ01000002">
    <property type="protein sequence ID" value="OGC40809.1"/>
    <property type="molecule type" value="Genomic_DNA"/>
</dbReference>
<dbReference type="InterPro" id="IPR011330">
    <property type="entry name" value="Glyco_hydro/deAcase_b/a-brl"/>
</dbReference>
<name>A0A1F4U7F2_UNCSA</name>
<dbReference type="SUPFAM" id="SSF88713">
    <property type="entry name" value="Glycoside hydrolase/deacetylase"/>
    <property type="match status" value="1"/>
</dbReference>
<dbReference type="AlphaFoldDB" id="A0A1F4U7F2"/>
<gene>
    <name evidence="5" type="ORF">A2438_00725</name>
</gene>
<sequence length="716" mass="83447">MSRLSFALVWHMHQPYYKDLITGEYVMPWARLHATKDYYDMAAILDKFPQAKMTFNLVPSLLDQLEDYCENEVSDKFLSLTKRDPGDLNVNERVFLLQNFFMANWETMIKPYPRYHELLLKRGRFIAGKEISSVARRFSSQEILDLQVWFNLTWFGFISKNEDSVVSGLIKKGKYFDAGDKEELLKKQKEIMLKVIPKYRELMERGQIELTTTPFYHPILPLLCDTDSALEAMPHARLPKFRFRHPEDAEEQVRLAVEYHEKKFGVKPEGMWPSEGSVSEELLPILAKYGIKWIASDEGILKNSLGNFNPAAEQLFCPYQLNHSISMIFRNHFISDQVGFVYQSWRAEDAVANFFSHLRNIEQSLPQNGHYLVPVILDGENAWEYYQNGGKEFFETLYAGMENSPIKGVTVSEYLKRHPAEKKIKRLFAGSWIGSNFAVWIGHQEDNLAWDYLYQAKNELEKSEKKDNPVARRELFIAEGSDWCWWYGDQHSSENDAVFDELFRKHLKNIYLSIGEPPPHYLDLPIKRVTEVKPLREPSFLIHPVLDGEMPFYYEWLSAGCYDIRRAGGAMHQAATMMRRIYYGFDLSNLYLQFVVDLDLFGEEAGEFSFVAATFSPGEYKAQIMMKEGRYVFELFRHEGEGKKRWKSVKKLDSFGVKHIIEFGIPFEDLGVKGGDRIEFAVMIYKGNLELERWPKSGMITVTAPKEGYELEQWIV</sequence>
<accession>A0A1F4U7F2</accession>
<dbReference type="InterPro" id="IPR004300">
    <property type="entry name" value="Glyco_hydro_57_N"/>
</dbReference>
<evidence type="ECO:0000256" key="3">
    <source>
        <dbReference type="RuleBase" id="RU361196"/>
    </source>
</evidence>
<dbReference type="Gene3D" id="3.20.110.10">
    <property type="entry name" value="Glycoside hydrolase 38, N terminal domain"/>
    <property type="match status" value="1"/>
</dbReference>
<dbReference type="GO" id="GO:0005975">
    <property type="term" value="P:carbohydrate metabolic process"/>
    <property type="evidence" value="ECO:0007669"/>
    <property type="project" value="InterPro"/>
</dbReference>
<dbReference type="InterPro" id="IPR027291">
    <property type="entry name" value="Glyco_hydro_38_N_sf"/>
</dbReference>
<protein>
    <recommendedName>
        <fullName evidence="4">Glycoside hydrolase family 57 N-terminal domain-containing protein</fullName>
    </recommendedName>
</protein>
<evidence type="ECO:0000313" key="5">
    <source>
        <dbReference type="EMBL" id="OGC40809.1"/>
    </source>
</evidence>
<keyword evidence="2 3" id="KW-0119">Carbohydrate metabolism</keyword>
<evidence type="ECO:0000259" key="4">
    <source>
        <dbReference type="Pfam" id="PF03065"/>
    </source>
</evidence>
<dbReference type="PANTHER" id="PTHR36306">
    <property type="entry name" value="ALPHA-AMYLASE-RELATED-RELATED"/>
    <property type="match status" value="1"/>
</dbReference>
<dbReference type="PANTHER" id="PTHR36306:SF1">
    <property type="entry name" value="ALPHA-AMYLASE-RELATED"/>
    <property type="match status" value="1"/>
</dbReference>
<comment type="caution">
    <text evidence="5">The sequence shown here is derived from an EMBL/GenBank/DDBJ whole genome shotgun (WGS) entry which is preliminary data.</text>
</comment>
<evidence type="ECO:0000256" key="2">
    <source>
        <dbReference type="ARBA" id="ARBA00023277"/>
    </source>
</evidence>
<evidence type="ECO:0000313" key="6">
    <source>
        <dbReference type="Proteomes" id="UP000179242"/>
    </source>
</evidence>
<dbReference type="Proteomes" id="UP000179242">
    <property type="component" value="Unassembled WGS sequence"/>
</dbReference>
<reference evidence="5 6" key="1">
    <citation type="journal article" date="2016" name="Nat. Commun.">
        <title>Thousands of microbial genomes shed light on interconnected biogeochemical processes in an aquifer system.</title>
        <authorList>
            <person name="Anantharaman K."/>
            <person name="Brown C.T."/>
            <person name="Hug L.A."/>
            <person name="Sharon I."/>
            <person name="Castelle C.J."/>
            <person name="Probst A.J."/>
            <person name="Thomas B.C."/>
            <person name="Singh A."/>
            <person name="Wilkins M.J."/>
            <person name="Karaoz U."/>
            <person name="Brodie E.L."/>
            <person name="Williams K.H."/>
            <person name="Hubbard S.S."/>
            <person name="Banfield J.F."/>
        </authorList>
    </citation>
    <scope>NUCLEOTIDE SEQUENCE [LARGE SCALE GENOMIC DNA]</scope>
</reference>
<feature type="domain" description="Glycoside hydrolase family 57 N-terminal" evidence="4">
    <location>
        <begin position="7"/>
        <end position="423"/>
    </location>
</feature>
<proteinExistence type="inferred from homology"/>
<dbReference type="GO" id="GO:0003824">
    <property type="term" value="F:catalytic activity"/>
    <property type="evidence" value="ECO:0007669"/>
    <property type="project" value="InterPro"/>
</dbReference>
<dbReference type="InterPro" id="IPR052046">
    <property type="entry name" value="GH57_Enzymes"/>
</dbReference>